<name>A0A6J4HUY1_9SPHI</name>
<dbReference type="GO" id="GO:0004175">
    <property type="term" value="F:endopeptidase activity"/>
    <property type="evidence" value="ECO:0007669"/>
    <property type="project" value="TreeGrafter"/>
</dbReference>
<dbReference type="GO" id="GO:0008236">
    <property type="term" value="F:serine-type peptidase activity"/>
    <property type="evidence" value="ECO:0007669"/>
    <property type="project" value="InterPro"/>
</dbReference>
<evidence type="ECO:0000256" key="1">
    <source>
        <dbReference type="SAM" id="SignalP"/>
    </source>
</evidence>
<feature type="chain" id="PRO_5026867843" description="Tail specific protease domain-containing protein" evidence="1">
    <location>
        <begin position="24"/>
        <end position="507"/>
    </location>
</feature>
<sequence>MRLITQLLMRACLVLLAPALSFAQGGIDTLNAKILQSPAMQADFTYLRKALEETHPGLYRYVPKADMTRKMDSLYARLDGPLPYWSYYAMLSSLIGEIRCAHTFMVPTENTNGFLNQARVFPFTIWFVNADQACVVLNRSGDTTLRPGYELLSINGESMQSIKERLWLHAWADGHIESARRYRMSNDMFMLLYYMIIGRPEKFVVEALDAGGKPVRVEVPALVYANTGKLLMKNPVNQQLLKAELPAEKKRGRQPWQLEILKDVPAAKLTITSFGGKSGPDFKKRFGRFLEKSFRELKEKNVSNLIIDLLSNGGGYDAGGVVLFSYLIRKPTRYYGRQHTVTDGSSTYLRFADVSAEDIANEKKGMVREEDGTYTLKRDFDQAVMPNPNGYTGKVYFLVNGLSGSTTAEFTAAAHYNKLGTFIGEETGGAYCGGNGSSFIHLTLPHSKIYVNIPLVYYQMAVEGDCAAGRGTMPDYPVTLKPSIFYDSKNPWEVVKDLIKGQAVKQD</sequence>
<dbReference type="Pfam" id="PF03572">
    <property type="entry name" value="Peptidase_S41"/>
    <property type="match status" value="1"/>
</dbReference>
<dbReference type="Gene3D" id="3.90.226.10">
    <property type="entry name" value="2-enoyl-CoA Hydratase, Chain A, domain 1"/>
    <property type="match status" value="1"/>
</dbReference>
<dbReference type="GO" id="GO:0007165">
    <property type="term" value="P:signal transduction"/>
    <property type="evidence" value="ECO:0007669"/>
    <property type="project" value="TreeGrafter"/>
</dbReference>
<dbReference type="GO" id="GO:0006508">
    <property type="term" value="P:proteolysis"/>
    <property type="evidence" value="ECO:0007669"/>
    <property type="project" value="InterPro"/>
</dbReference>
<proteinExistence type="predicted"/>
<dbReference type="SUPFAM" id="SSF52096">
    <property type="entry name" value="ClpP/crotonase"/>
    <property type="match status" value="1"/>
</dbReference>
<evidence type="ECO:0000259" key="2">
    <source>
        <dbReference type="Pfam" id="PF03572"/>
    </source>
</evidence>
<gene>
    <name evidence="3" type="ORF">AVDCRST_MAG56-1039</name>
</gene>
<organism evidence="3">
    <name type="scientific">uncultured Cytophagales bacterium</name>
    <dbReference type="NCBI Taxonomy" id="158755"/>
    <lineage>
        <taxon>Bacteria</taxon>
        <taxon>Pseudomonadati</taxon>
        <taxon>Bacteroidota</taxon>
        <taxon>Sphingobacteriia</taxon>
        <taxon>Sphingobacteriales</taxon>
        <taxon>environmental samples</taxon>
    </lineage>
</organism>
<dbReference type="GO" id="GO:0030288">
    <property type="term" value="C:outer membrane-bounded periplasmic space"/>
    <property type="evidence" value="ECO:0007669"/>
    <property type="project" value="TreeGrafter"/>
</dbReference>
<dbReference type="PANTHER" id="PTHR32060">
    <property type="entry name" value="TAIL-SPECIFIC PROTEASE"/>
    <property type="match status" value="1"/>
</dbReference>
<keyword evidence="1" id="KW-0732">Signal</keyword>
<dbReference type="InterPro" id="IPR029045">
    <property type="entry name" value="ClpP/crotonase-like_dom_sf"/>
</dbReference>
<dbReference type="EMBL" id="CADCTQ010000101">
    <property type="protein sequence ID" value="CAA9233579.1"/>
    <property type="molecule type" value="Genomic_DNA"/>
</dbReference>
<dbReference type="AlphaFoldDB" id="A0A6J4HUY1"/>
<evidence type="ECO:0000313" key="3">
    <source>
        <dbReference type="EMBL" id="CAA9233579.1"/>
    </source>
</evidence>
<reference evidence="3" key="1">
    <citation type="submission" date="2020-02" db="EMBL/GenBank/DDBJ databases">
        <authorList>
            <person name="Meier V. D."/>
        </authorList>
    </citation>
    <scope>NUCLEOTIDE SEQUENCE</scope>
    <source>
        <strain evidence="3">AVDCRST_MAG56</strain>
    </source>
</reference>
<dbReference type="InterPro" id="IPR005151">
    <property type="entry name" value="Tail-specific_protease"/>
</dbReference>
<accession>A0A6J4HUY1</accession>
<dbReference type="PANTHER" id="PTHR32060:SF30">
    <property type="entry name" value="CARBOXY-TERMINAL PROCESSING PROTEASE CTPA"/>
    <property type="match status" value="1"/>
</dbReference>
<feature type="signal peptide" evidence="1">
    <location>
        <begin position="1"/>
        <end position="23"/>
    </location>
</feature>
<feature type="domain" description="Tail specific protease" evidence="2">
    <location>
        <begin position="270"/>
        <end position="432"/>
    </location>
</feature>
<protein>
    <recommendedName>
        <fullName evidence="2">Tail specific protease domain-containing protein</fullName>
    </recommendedName>
</protein>